<evidence type="ECO:0000256" key="9">
    <source>
        <dbReference type="RuleBase" id="RU000461"/>
    </source>
</evidence>
<dbReference type="eggNOG" id="KOG0156">
    <property type="taxonomic scope" value="Eukaryota"/>
</dbReference>
<keyword evidence="6 8" id="KW-0408">Iron</keyword>
<dbReference type="Gene3D" id="1.10.630.10">
    <property type="entry name" value="Cytochrome P450"/>
    <property type="match status" value="1"/>
</dbReference>
<dbReference type="PRINTS" id="PR00463">
    <property type="entry name" value="EP450I"/>
</dbReference>
<dbReference type="GO" id="GO:0020037">
    <property type="term" value="F:heme binding"/>
    <property type="evidence" value="ECO:0007669"/>
    <property type="project" value="InterPro"/>
</dbReference>
<evidence type="ECO:0000256" key="5">
    <source>
        <dbReference type="ARBA" id="ARBA00023002"/>
    </source>
</evidence>
<dbReference type="Pfam" id="PF00067">
    <property type="entry name" value="p450"/>
    <property type="match status" value="1"/>
</dbReference>
<dbReference type="STRING" id="981085.W9QYF7"/>
<dbReference type="GO" id="GO:0016705">
    <property type="term" value="F:oxidoreductase activity, acting on paired donors, with incorporation or reduction of molecular oxygen"/>
    <property type="evidence" value="ECO:0007669"/>
    <property type="project" value="InterPro"/>
</dbReference>
<sequence>MVEMLRKASLKGNTSVNLSEILISTANNIVSRCILGESYDTEEGGGSRLGELGRRLMVQFLAFSVADFFPSLRWIDVLRGFIASLKSTSTALDAFYSKVIEERVARFTTSSSDHEQYGHGSNTSIPKDFVHILLQLQKDHTMVDFELTNIHIKAILQDMLLGGTETTSTLMEWLMSELMNNPRVMKKAQEEVRRVVGEKAMVEINDIHRMDYLKCVIRETLRLHPPVPLWLPRETSRSVEIRGYHIPAGTKVLVNAWAMHRHPDFWDEPEEFIPERFENSPVDFKSQECFEFIPFGFGRRQCPGMTFGVTSTEYLVANLLYWFDWKLPTINGGEKVDMGEIFGLTVEKKVPLRVIPIYYSP</sequence>
<comment type="cofactor">
    <cofactor evidence="1 8">
        <name>heme</name>
        <dbReference type="ChEBI" id="CHEBI:30413"/>
    </cofactor>
</comment>
<dbReference type="PROSITE" id="PS00086">
    <property type="entry name" value="CYTOCHROME_P450"/>
    <property type="match status" value="1"/>
</dbReference>
<dbReference type="GO" id="GO:0004497">
    <property type="term" value="F:monooxygenase activity"/>
    <property type="evidence" value="ECO:0007669"/>
    <property type="project" value="UniProtKB-KW"/>
</dbReference>
<comment type="similarity">
    <text evidence="2 9">Belongs to the cytochrome P450 family.</text>
</comment>
<dbReference type="EMBL" id="KE344017">
    <property type="protein sequence ID" value="EXB50951.1"/>
    <property type="molecule type" value="Genomic_DNA"/>
</dbReference>
<evidence type="ECO:0000313" key="10">
    <source>
        <dbReference type="EMBL" id="EXB50951.1"/>
    </source>
</evidence>
<evidence type="ECO:0000256" key="1">
    <source>
        <dbReference type="ARBA" id="ARBA00001971"/>
    </source>
</evidence>
<evidence type="ECO:0000256" key="6">
    <source>
        <dbReference type="ARBA" id="ARBA00023004"/>
    </source>
</evidence>
<dbReference type="InterPro" id="IPR002401">
    <property type="entry name" value="Cyt_P450_E_grp-I"/>
</dbReference>
<evidence type="ECO:0000256" key="8">
    <source>
        <dbReference type="PIRSR" id="PIRSR602401-1"/>
    </source>
</evidence>
<evidence type="ECO:0000256" key="2">
    <source>
        <dbReference type="ARBA" id="ARBA00010617"/>
    </source>
</evidence>
<reference evidence="11" key="1">
    <citation type="submission" date="2013-01" db="EMBL/GenBank/DDBJ databases">
        <title>Draft Genome Sequence of a Mulberry Tree, Morus notabilis C.K. Schneid.</title>
        <authorList>
            <person name="He N."/>
            <person name="Zhao S."/>
        </authorList>
    </citation>
    <scope>NUCLEOTIDE SEQUENCE</scope>
</reference>
<gene>
    <name evidence="10" type="ORF">L484_021179</name>
</gene>
<dbReference type="PANTHER" id="PTHR47955:SF15">
    <property type="entry name" value="CYTOCHROME P450 71A2-LIKE"/>
    <property type="match status" value="1"/>
</dbReference>
<dbReference type="AlphaFoldDB" id="W9QYF7"/>
<dbReference type="GO" id="GO:0005506">
    <property type="term" value="F:iron ion binding"/>
    <property type="evidence" value="ECO:0007669"/>
    <property type="project" value="InterPro"/>
</dbReference>
<keyword evidence="5 9" id="KW-0560">Oxidoreductase</keyword>
<organism evidence="10 11">
    <name type="scientific">Morus notabilis</name>
    <dbReference type="NCBI Taxonomy" id="981085"/>
    <lineage>
        <taxon>Eukaryota</taxon>
        <taxon>Viridiplantae</taxon>
        <taxon>Streptophyta</taxon>
        <taxon>Embryophyta</taxon>
        <taxon>Tracheophyta</taxon>
        <taxon>Spermatophyta</taxon>
        <taxon>Magnoliopsida</taxon>
        <taxon>eudicotyledons</taxon>
        <taxon>Gunneridae</taxon>
        <taxon>Pentapetalae</taxon>
        <taxon>rosids</taxon>
        <taxon>fabids</taxon>
        <taxon>Rosales</taxon>
        <taxon>Moraceae</taxon>
        <taxon>Moreae</taxon>
        <taxon>Morus</taxon>
    </lineage>
</organism>
<protein>
    <submittedName>
        <fullName evidence="10">Cytochrome P450 71A1</fullName>
    </submittedName>
</protein>
<dbReference type="PRINTS" id="PR00385">
    <property type="entry name" value="P450"/>
</dbReference>
<dbReference type="InterPro" id="IPR036396">
    <property type="entry name" value="Cyt_P450_sf"/>
</dbReference>
<name>W9QYF7_9ROSA</name>
<feature type="binding site" description="axial binding residue" evidence="8">
    <location>
        <position position="302"/>
    </location>
    <ligand>
        <name>heme</name>
        <dbReference type="ChEBI" id="CHEBI:30413"/>
    </ligand>
    <ligandPart>
        <name>Fe</name>
        <dbReference type="ChEBI" id="CHEBI:18248"/>
    </ligandPart>
</feature>
<dbReference type="InterPro" id="IPR017972">
    <property type="entry name" value="Cyt_P450_CS"/>
</dbReference>
<dbReference type="InterPro" id="IPR001128">
    <property type="entry name" value="Cyt_P450"/>
</dbReference>
<evidence type="ECO:0000256" key="3">
    <source>
        <dbReference type="ARBA" id="ARBA00022617"/>
    </source>
</evidence>
<keyword evidence="4 8" id="KW-0479">Metal-binding</keyword>
<evidence type="ECO:0000313" key="11">
    <source>
        <dbReference type="Proteomes" id="UP000030645"/>
    </source>
</evidence>
<evidence type="ECO:0000256" key="4">
    <source>
        <dbReference type="ARBA" id="ARBA00022723"/>
    </source>
</evidence>
<keyword evidence="11" id="KW-1185">Reference proteome</keyword>
<dbReference type="PANTHER" id="PTHR47955">
    <property type="entry name" value="CYTOCHROME P450 FAMILY 71 PROTEIN"/>
    <property type="match status" value="1"/>
</dbReference>
<dbReference type="SUPFAM" id="SSF48264">
    <property type="entry name" value="Cytochrome P450"/>
    <property type="match status" value="1"/>
</dbReference>
<keyword evidence="3 8" id="KW-0349">Heme</keyword>
<dbReference type="Proteomes" id="UP000030645">
    <property type="component" value="Unassembled WGS sequence"/>
</dbReference>
<dbReference type="FunFam" id="1.10.630.10:FF:000126">
    <property type="entry name" value="Predicted protein"/>
    <property type="match status" value="1"/>
</dbReference>
<evidence type="ECO:0000256" key="7">
    <source>
        <dbReference type="ARBA" id="ARBA00023033"/>
    </source>
</evidence>
<accession>W9QYF7</accession>
<keyword evidence="7 9" id="KW-0503">Monooxygenase</keyword>
<proteinExistence type="inferred from homology"/>